<organism evidence="5 6">
    <name type="scientific">Skeletonema marinoi</name>
    <dbReference type="NCBI Taxonomy" id="267567"/>
    <lineage>
        <taxon>Eukaryota</taxon>
        <taxon>Sar</taxon>
        <taxon>Stramenopiles</taxon>
        <taxon>Ochrophyta</taxon>
        <taxon>Bacillariophyta</taxon>
        <taxon>Coscinodiscophyceae</taxon>
        <taxon>Thalassiosirophycidae</taxon>
        <taxon>Thalassiosirales</taxon>
        <taxon>Skeletonemataceae</taxon>
        <taxon>Skeletonema</taxon>
        <taxon>Skeletonema marinoi-dohrnii complex</taxon>
    </lineage>
</organism>
<comment type="caution">
    <text evidence="5">The sequence shown here is derived from an EMBL/GenBank/DDBJ whole genome shotgun (WGS) entry which is preliminary data.</text>
</comment>
<dbReference type="PANTHER" id="PTHR10015">
    <property type="entry name" value="HEAT SHOCK TRANSCRIPTION FACTOR"/>
    <property type="match status" value="1"/>
</dbReference>
<dbReference type="InterPro" id="IPR036390">
    <property type="entry name" value="WH_DNA-bd_sf"/>
</dbReference>
<feature type="domain" description="HSF-type DNA-binding" evidence="4">
    <location>
        <begin position="1"/>
        <end position="81"/>
    </location>
</feature>
<dbReference type="InterPro" id="IPR036388">
    <property type="entry name" value="WH-like_DNA-bd_sf"/>
</dbReference>
<keyword evidence="2" id="KW-0238">DNA-binding</keyword>
<evidence type="ECO:0000256" key="1">
    <source>
        <dbReference type="ARBA" id="ARBA00004123"/>
    </source>
</evidence>
<dbReference type="Gene3D" id="1.10.10.10">
    <property type="entry name" value="Winged helix-like DNA-binding domain superfamily/Winged helix DNA-binding domain"/>
    <property type="match status" value="1"/>
</dbReference>
<dbReference type="GO" id="GO:0003700">
    <property type="term" value="F:DNA-binding transcription factor activity"/>
    <property type="evidence" value="ECO:0007669"/>
    <property type="project" value="InterPro"/>
</dbReference>
<name>A0AAD8Y0L8_9STRA</name>
<proteinExistence type="predicted"/>
<dbReference type="EMBL" id="JATAAI010000025">
    <property type="protein sequence ID" value="KAK1737391.1"/>
    <property type="molecule type" value="Genomic_DNA"/>
</dbReference>
<accession>A0AAD8Y0L8</accession>
<reference evidence="5" key="1">
    <citation type="submission" date="2023-06" db="EMBL/GenBank/DDBJ databases">
        <title>Survivors Of The Sea: Transcriptome response of Skeletonema marinoi to long-term dormancy.</title>
        <authorList>
            <person name="Pinder M.I.M."/>
            <person name="Kourtchenko O."/>
            <person name="Robertson E.K."/>
            <person name="Larsson T."/>
            <person name="Maumus F."/>
            <person name="Osuna-Cruz C.M."/>
            <person name="Vancaester E."/>
            <person name="Stenow R."/>
            <person name="Vandepoele K."/>
            <person name="Ploug H."/>
            <person name="Bruchert V."/>
            <person name="Godhe A."/>
            <person name="Topel M."/>
        </authorList>
    </citation>
    <scope>NUCLEOTIDE SEQUENCE</scope>
    <source>
        <strain evidence="5">R05AC</strain>
    </source>
</reference>
<evidence type="ECO:0000313" key="5">
    <source>
        <dbReference type="EMBL" id="KAK1737391.1"/>
    </source>
</evidence>
<dbReference type="Proteomes" id="UP001224775">
    <property type="component" value="Unassembled WGS sequence"/>
</dbReference>
<protein>
    <recommendedName>
        <fullName evidence="4">HSF-type DNA-binding domain-containing protein</fullName>
    </recommendedName>
</protein>
<dbReference type="Pfam" id="PF00447">
    <property type="entry name" value="HSF_DNA-bind"/>
    <property type="match status" value="1"/>
</dbReference>
<dbReference type="SUPFAM" id="SSF46785">
    <property type="entry name" value="Winged helix' DNA-binding domain"/>
    <property type="match status" value="1"/>
</dbReference>
<dbReference type="GO" id="GO:0005634">
    <property type="term" value="C:nucleus"/>
    <property type="evidence" value="ECO:0007669"/>
    <property type="project" value="UniProtKB-SubCell"/>
</dbReference>
<dbReference type="InterPro" id="IPR000232">
    <property type="entry name" value="HSF_DNA-bd"/>
</dbReference>
<gene>
    <name evidence="5" type="ORF">QTG54_011677</name>
</gene>
<evidence type="ECO:0000256" key="2">
    <source>
        <dbReference type="ARBA" id="ARBA00023125"/>
    </source>
</evidence>
<dbReference type="AlphaFoldDB" id="A0AAD8Y0L8"/>
<keyword evidence="6" id="KW-1185">Reference proteome</keyword>
<evidence type="ECO:0000259" key="4">
    <source>
        <dbReference type="Pfam" id="PF00447"/>
    </source>
</evidence>
<dbReference type="FunFam" id="1.10.10.10:FF:000479">
    <property type="entry name" value="Predicted protein"/>
    <property type="match status" value="1"/>
</dbReference>
<evidence type="ECO:0000313" key="6">
    <source>
        <dbReference type="Proteomes" id="UP001224775"/>
    </source>
</evidence>
<sequence length="114" mass="13461">MVSNEHYSHIISWMPHGRAWKVHNKKLLVDGQYFLYSYASFTRELSEWGFKMLHQAGPDYGCYYHECFLRGHPQLTALMKKTAEPDFYYCSKPTAERARRALEANDEPPNRDID</sequence>
<comment type="subcellular location">
    <subcellularLocation>
        <location evidence="1">Nucleus</location>
    </subcellularLocation>
</comment>
<dbReference type="GO" id="GO:0043565">
    <property type="term" value="F:sequence-specific DNA binding"/>
    <property type="evidence" value="ECO:0007669"/>
    <property type="project" value="InterPro"/>
</dbReference>
<dbReference type="PANTHER" id="PTHR10015:SF206">
    <property type="entry name" value="HSF-TYPE DNA-BINDING DOMAIN-CONTAINING PROTEIN"/>
    <property type="match status" value="1"/>
</dbReference>
<evidence type="ECO:0000256" key="3">
    <source>
        <dbReference type="ARBA" id="ARBA00023242"/>
    </source>
</evidence>
<keyword evidence="3" id="KW-0539">Nucleus</keyword>